<dbReference type="EMBL" id="HACG01038662">
    <property type="protein sequence ID" value="CEK85527.1"/>
    <property type="molecule type" value="Transcribed_RNA"/>
</dbReference>
<evidence type="ECO:0000313" key="1">
    <source>
        <dbReference type="EMBL" id="CEK85527.1"/>
    </source>
</evidence>
<name>A0A0B7AY21_9EUPU</name>
<proteinExistence type="predicted"/>
<organism evidence="1">
    <name type="scientific">Arion vulgaris</name>
    <dbReference type="NCBI Taxonomy" id="1028688"/>
    <lineage>
        <taxon>Eukaryota</taxon>
        <taxon>Metazoa</taxon>
        <taxon>Spiralia</taxon>
        <taxon>Lophotrochozoa</taxon>
        <taxon>Mollusca</taxon>
        <taxon>Gastropoda</taxon>
        <taxon>Heterobranchia</taxon>
        <taxon>Euthyneura</taxon>
        <taxon>Panpulmonata</taxon>
        <taxon>Eupulmonata</taxon>
        <taxon>Stylommatophora</taxon>
        <taxon>Helicina</taxon>
        <taxon>Arionoidea</taxon>
        <taxon>Arionidae</taxon>
        <taxon>Arion</taxon>
    </lineage>
</organism>
<evidence type="ECO:0000313" key="2">
    <source>
        <dbReference type="EMBL" id="CEK85528.1"/>
    </source>
</evidence>
<dbReference type="AlphaFoldDB" id="A0A0B7AY21"/>
<reference evidence="1" key="1">
    <citation type="submission" date="2014-12" db="EMBL/GenBank/DDBJ databases">
        <title>Insight into the proteome of Arion vulgaris.</title>
        <authorList>
            <person name="Aradska J."/>
            <person name="Bulat T."/>
            <person name="Smidak R."/>
            <person name="Sarate P."/>
            <person name="Gangsoo J."/>
            <person name="Sialana F."/>
            <person name="Bilban M."/>
            <person name="Lubec G."/>
        </authorList>
    </citation>
    <scope>NUCLEOTIDE SEQUENCE</scope>
    <source>
        <tissue evidence="1">Skin</tissue>
    </source>
</reference>
<accession>A0A0B7AY21</accession>
<dbReference type="EMBL" id="HACG01038663">
    <property type="protein sequence ID" value="CEK85528.1"/>
    <property type="molecule type" value="Transcribed_RNA"/>
</dbReference>
<sequence length="74" mass="8574">MLSNTNINLPHIIYSHQYPSNFYRSHIIHSHQCPSNFYRSSSINVSCGYSFRDSRLDDLSKAEISLRGNIVRTL</sequence>
<gene>
    <name evidence="1" type="primary">ORF148689</name>
    <name evidence="2" type="synonym">ORF148691</name>
</gene>
<protein>
    <submittedName>
        <fullName evidence="1">Uncharacterized protein</fullName>
    </submittedName>
</protein>